<evidence type="ECO:0000313" key="10">
    <source>
        <dbReference type="EMBL" id="KNC51308.1"/>
    </source>
</evidence>
<dbReference type="InterPro" id="IPR017868">
    <property type="entry name" value="Filamin/ABP280_repeat-like"/>
</dbReference>
<organism evidence="10 11">
    <name type="scientific">Thecamonas trahens ATCC 50062</name>
    <dbReference type="NCBI Taxonomy" id="461836"/>
    <lineage>
        <taxon>Eukaryota</taxon>
        <taxon>Apusozoa</taxon>
        <taxon>Apusomonadida</taxon>
        <taxon>Apusomonadidae</taxon>
        <taxon>Thecamonas</taxon>
    </lineage>
</organism>
<dbReference type="SUPFAM" id="SSF81296">
    <property type="entry name" value="E set domains"/>
    <property type="match status" value="1"/>
</dbReference>
<dbReference type="CDD" id="cd00033">
    <property type="entry name" value="CCP"/>
    <property type="match status" value="5"/>
</dbReference>
<feature type="chain" id="PRO_5005537631" evidence="8">
    <location>
        <begin position="23"/>
        <end position="1269"/>
    </location>
</feature>
<evidence type="ECO:0000256" key="7">
    <source>
        <dbReference type="SAM" id="Phobius"/>
    </source>
</evidence>
<keyword evidence="3" id="KW-0677">Repeat</keyword>
<dbReference type="InterPro" id="IPR035976">
    <property type="entry name" value="Sushi/SCR/CCP_sf"/>
</dbReference>
<proteinExistence type="predicted"/>
<evidence type="ECO:0000256" key="1">
    <source>
        <dbReference type="ARBA" id="ARBA00022659"/>
    </source>
</evidence>
<accession>A0A0L0DJ03</accession>
<feature type="transmembrane region" description="Helical" evidence="7">
    <location>
        <begin position="1072"/>
        <end position="1092"/>
    </location>
</feature>
<feature type="domain" description="Sushi" evidence="9">
    <location>
        <begin position="285"/>
        <end position="345"/>
    </location>
</feature>
<dbReference type="SUPFAM" id="SSF57184">
    <property type="entry name" value="Growth factor receptor domain"/>
    <property type="match status" value="1"/>
</dbReference>
<dbReference type="PROSITE" id="PS50194">
    <property type="entry name" value="FILAMIN_REPEAT"/>
    <property type="match status" value="1"/>
</dbReference>
<dbReference type="eggNOG" id="KOG4297">
    <property type="taxonomic scope" value="Eukaryota"/>
</dbReference>
<keyword evidence="11" id="KW-1185">Reference proteome</keyword>
<feature type="domain" description="Sushi" evidence="9">
    <location>
        <begin position="219"/>
        <end position="282"/>
    </location>
</feature>
<keyword evidence="7" id="KW-0472">Membrane</keyword>
<keyword evidence="4" id="KW-1015">Disulfide bond</keyword>
<feature type="transmembrane region" description="Helical" evidence="7">
    <location>
        <begin position="832"/>
        <end position="854"/>
    </location>
</feature>
<evidence type="ECO:0000256" key="3">
    <source>
        <dbReference type="ARBA" id="ARBA00022737"/>
    </source>
</evidence>
<name>A0A0L0DJ03_THETB</name>
<keyword evidence="5" id="KW-0325">Glycoprotein</keyword>
<evidence type="ECO:0000256" key="6">
    <source>
        <dbReference type="PROSITE-ProRule" id="PRU00087"/>
    </source>
</evidence>
<feature type="transmembrane region" description="Helical" evidence="7">
    <location>
        <begin position="1016"/>
        <end position="1044"/>
    </location>
</feature>
<dbReference type="SUPFAM" id="SSF57535">
    <property type="entry name" value="Complement control module/SCR domain"/>
    <property type="match status" value="5"/>
</dbReference>
<dbReference type="Gene3D" id="2.10.50.10">
    <property type="entry name" value="Tumor Necrosis Factor Receptor, subunit A, domain 2"/>
    <property type="match status" value="1"/>
</dbReference>
<dbReference type="Gene3D" id="2.10.70.10">
    <property type="entry name" value="Complement Module, domain 1"/>
    <property type="match status" value="5"/>
</dbReference>
<feature type="transmembrane region" description="Helical" evidence="7">
    <location>
        <begin position="1152"/>
        <end position="1171"/>
    </location>
</feature>
<feature type="transmembrane region" description="Helical" evidence="7">
    <location>
        <begin position="1128"/>
        <end position="1146"/>
    </location>
</feature>
<keyword evidence="10" id="KW-0430">Lectin</keyword>
<dbReference type="PANTHER" id="PTHR46393:SF7">
    <property type="entry name" value="COMPLEMENT C2"/>
    <property type="match status" value="1"/>
</dbReference>
<dbReference type="OrthoDB" id="406096at2759"/>
<dbReference type="Pfam" id="PF24633">
    <property type="entry name" value="DUF7630"/>
    <property type="match status" value="1"/>
</dbReference>
<gene>
    <name evidence="10" type="ORF">AMSG_07318</name>
</gene>
<feature type="signal peptide" evidence="8">
    <location>
        <begin position="1"/>
        <end position="22"/>
    </location>
</feature>
<keyword evidence="2 8" id="KW-0732">Signal</keyword>
<keyword evidence="1" id="KW-0768">Sushi</keyword>
<feature type="transmembrane region" description="Helical" evidence="7">
    <location>
        <begin position="861"/>
        <end position="883"/>
    </location>
</feature>
<keyword evidence="7" id="KW-1133">Transmembrane helix</keyword>
<evidence type="ECO:0000256" key="8">
    <source>
        <dbReference type="SAM" id="SignalP"/>
    </source>
</evidence>
<evidence type="ECO:0000256" key="2">
    <source>
        <dbReference type="ARBA" id="ARBA00022729"/>
    </source>
</evidence>
<feature type="transmembrane region" description="Helical" evidence="7">
    <location>
        <begin position="971"/>
        <end position="996"/>
    </location>
</feature>
<evidence type="ECO:0000256" key="5">
    <source>
        <dbReference type="ARBA" id="ARBA00023180"/>
    </source>
</evidence>
<dbReference type="Pfam" id="PF00084">
    <property type="entry name" value="Sushi"/>
    <property type="match status" value="3"/>
</dbReference>
<dbReference type="InterPro" id="IPR009030">
    <property type="entry name" value="Growth_fac_rcpt_cys_sf"/>
</dbReference>
<dbReference type="InterPro" id="IPR013783">
    <property type="entry name" value="Ig-like_fold"/>
</dbReference>
<dbReference type="PROSITE" id="PS50923">
    <property type="entry name" value="SUSHI"/>
    <property type="match status" value="4"/>
</dbReference>
<dbReference type="SMART" id="SM01411">
    <property type="entry name" value="Ephrin_rec_like"/>
    <property type="match status" value="2"/>
</dbReference>
<evidence type="ECO:0000256" key="4">
    <source>
        <dbReference type="ARBA" id="ARBA00023157"/>
    </source>
</evidence>
<dbReference type="EMBL" id="GL349466">
    <property type="protein sequence ID" value="KNC51308.1"/>
    <property type="molecule type" value="Genomic_DNA"/>
</dbReference>
<feature type="transmembrane region" description="Helical" evidence="7">
    <location>
        <begin position="1098"/>
        <end position="1116"/>
    </location>
</feature>
<evidence type="ECO:0000259" key="9">
    <source>
        <dbReference type="PROSITE" id="PS50923"/>
    </source>
</evidence>
<dbReference type="Gene3D" id="2.60.40.10">
    <property type="entry name" value="Immunoglobulins"/>
    <property type="match status" value="2"/>
</dbReference>
<feature type="domain" description="Sushi" evidence="9">
    <location>
        <begin position="348"/>
        <end position="408"/>
    </location>
</feature>
<dbReference type="Proteomes" id="UP000054408">
    <property type="component" value="Unassembled WGS sequence"/>
</dbReference>
<dbReference type="InterPro" id="IPR011641">
    <property type="entry name" value="Tyr-kin_ephrin_A/B_rcpt-like"/>
</dbReference>
<feature type="transmembrane region" description="Helical" evidence="7">
    <location>
        <begin position="924"/>
        <end position="950"/>
    </location>
</feature>
<feature type="domain" description="Sushi" evidence="9">
    <location>
        <begin position="164"/>
        <end position="216"/>
    </location>
</feature>
<sequence>MWASRLLCLALAVLALASSARAVLEFYHTPPANSGAAAAAATVGIRIRSYTGTLIQIGLKTNIGSGITYQVYRSTSPSSGWSKVYDSGLVSSSISGGYTSHSLTYSLTSNYYYIVRARWTSTTRNFYYGDNVVPYTNGPTTYGGISSSTNNAVNRIYGVRIKLRSCTPLPKPANGNVNPGTTTTFSCNMGYTLAGSSSRTCQTSGVWTGSTTSCPKKANYCPSLAAPSNGARSPSPCPRKYQNSCSFSCNAGYSRGGSSSRTCNLNTFSSGVWSGSTTTCNRINSFCPALSAPSNGVLSAGTCSRYVGYSCGSVSCNTGYNRVGPSSRTCQTNARWSSSAWSCALDTTYCPAVPPAPTNGVYTSSCSARSYLASCSRGCNFGYTLSGAVTTTCQASALWSSGTPSCLLTPGYCPSYPVAANATRAPCDGKLGSSCGPTQCALGLTLVGAATRTCTVGSAASGIWSGLEPFCSSTSAADSLTTATAATIVAGTRWAFDVLPRDAGGVPTTAGVDIVDVVLAGTFAGEGTSTANSTWLHPTKYAVTYKPPTLAGDHSVEIWLNSYLMGTYVLTVVPAAVSAPHSDADGEGILSVTEDGGLFLPGHATSFVVTPRDAYGNKVGTAGISLPVGLLRDALGDPWPVSATIADADTFVVSYIVPASGRWTLSLTLDLVPIGASPWLITVAIECHPGTSAFSVTGPCVICPENTYSDQISLRECLPCPEASQAGVGASTVTNCTCVTGMYSPGGVPGVACMPCPLGASCNGGVSNPTARPGFSPVDGSTDSFVQCPNPSACAGNGACSSGYKGRLCAECDLGFYRLGAECRRCKTELTVIMVVLLLVLAFVGCGALVYLNVQLSGSHMYGAAGAMIGLSALQIIALVGSIDVAWSKTARAILDGLSFANFNVDLTSPECSMTLSNPWLFRFILTLCLPVAGALMLALVAALVLLYVVHHQGKAEVGVSGVIQAAGRSYFQVLNVVYLPLISATFGVFDCVQVGSTGTYVMANAASQLCYTHFYWATVFPLAVVFSIAYGLGIPLALGGMLWRARRQHDEIMFHLKYAFLVARYRSGMKLFEVAVLVRKLLVVIALVLFGNGRHEALLVVVVLAATAMHVSRAVPYVRSSHNNLDTGALLATMCVIIGALAEQGSAMGELAMTGGLIAILVAIVASVVYDVATMRKRRNDEFAEGLESADHEAVTTKVESEFEMASFGSTSVCVYEVGADSITAGGTATVGMPGGSIGPQASTAVVGPDTSLHSATLQSATFDSFYQ</sequence>
<dbReference type="STRING" id="461836.A0A0L0DJ03"/>
<dbReference type="GO" id="GO:0030246">
    <property type="term" value="F:carbohydrate binding"/>
    <property type="evidence" value="ECO:0007669"/>
    <property type="project" value="UniProtKB-KW"/>
</dbReference>
<dbReference type="SMART" id="SM00032">
    <property type="entry name" value="CCP"/>
    <property type="match status" value="5"/>
</dbReference>
<feature type="repeat" description="Filamin" evidence="6">
    <location>
        <begin position="574"/>
        <end position="683"/>
    </location>
</feature>
<dbReference type="Pfam" id="PF07699">
    <property type="entry name" value="Ephrin_rec_like"/>
    <property type="match status" value="1"/>
</dbReference>
<dbReference type="RefSeq" id="XP_013756230.1">
    <property type="nucleotide sequence ID" value="XM_013900776.1"/>
</dbReference>
<dbReference type="PANTHER" id="PTHR46393">
    <property type="entry name" value="SUSHI DOMAIN-CONTAINING PROTEIN"/>
    <property type="match status" value="1"/>
</dbReference>
<keyword evidence="7" id="KW-0812">Transmembrane</keyword>
<dbReference type="InterPro" id="IPR000436">
    <property type="entry name" value="Sushi_SCR_CCP_dom"/>
</dbReference>
<dbReference type="InterPro" id="IPR014756">
    <property type="entry name" value="Ig_E-set"/>
</dbReference>
<dbReference type="InterPro" id="IPR056047">
    <property type="entry name" value="CRMPA-like_DUF7630"/>
</dbReference>
<dbReference type="GeneID" id="25566257"/>
<dbReference type="AlphaFoldDB" id="A0A0L0DJ03"/>
<reference evidence="10 11" key="1">
    <citation type="submission" date="2010-05" db="EMBL/GenBank/DDBJ databases">
        <title>The Genome Sequence of Thecamonas trahens ATCC 50062.</title>
        <authorList>
            <consortium name="The Broad Institute Genome Sequencing Platform"/>
            <person name="Russ C."/>
            <person name="Cuomo C."/>
            <person name="Shea T."/>
            <person name="Young S.K."/>
            <person name="Zeng Q."/>
            <person name="Koehrsen M."/>
            <person name="Haas B."/>
            <person name="Borodovsky M."/>
            <person name="Guigo R."/>
            <person name="Alvarado L."/>
            <person name="Berlin A."/>
            <person name="Bochicchio J."/>
            <person name="Borenstein D."/>
            <person name="Chapman S."/>
            <person name="Chen Z."/>
            <person name="Freedman E."/>
            <person name="Gellesch M."/>
            <person name="Goldberg J."/>
            <person name="Griggs A."/>
            <person name="Gujja S."/>
            <person name="Heilman E."/>
            <person name="Heiman D."/>
            <person name="Hepburn T."/>
            <person name="Howarth C."/>
            <person name="Jen D."/>
            <person name="Larson L."/>
            <person name="Mehta T."/>
            <person name="Park D."/>
            <person name="Pearson M."/>
            <person name="Roberts A."/>
            <person name="Saif S."/>
            <person name="Shenoy N."/>
            <person name="Sisk P."/>
            <person name="Stolte C."/>
            <person name="Sykes S."/>
            <person name="Thomson T."/>
            <person name="Walk T."/>
            <person name="White J."/>
            <person name="Yandava C."/>
            <person name="Burger G."/>
            <person name="Gray M.W."/>
            <person name="Holland P.W.H."/>
            <person name="King N."/>
            <person name="Lang F.B.F."/>
            <person name="Roger A.J."/>
            <person name="Ruiz-Trillo I."/>
            <person name="Lander E."/>
            <person name="Nusbaum C."/>
        </authorList>
    </citation>
    <scope>NUCLEOTIDE SEQUENCE [LARGE SCALE GENOMIC DNA]</scope>
    <source>
        <strain evidence="10 11">ATCC 50062</strain>
    </source>
</reference>
<protein>
    <submittedName>
        <fullName evidence="10">p-selectin</fullName>
    </submittedName>
</protein>
<evidence type="ECO:0000313" key="11">
    <source>
        <dbReference type="Proteomes" id="UP000054408"/>
    </source>
</evidence>